<organism evidence="2 3">
    <name type="scientific">Pseudomonas aeruginosa (strain ATCC 15692 / DSM 22644 / CIP 104116 / JCM 14847 / LMG 12228 / 1C / PRS 101 / PAO1)</name>
    <dbReference type="NCBI Taxonomy" id="208964"/>
    <lineage>
        <taxon>Bacteria</taxon>
        <taxon>Pseudomonadati</taxon>
        <taxon>Pseudomonadota</taxon>
        <taxon>Gammaproteobacteria</taxon>
        <taxon>Pseudomonadales</taxon>
        <taxon>Pseudomonadaceae</taxon>
        <taxon>Pseudomonas</taxon>
    </lineage>
</organism>
<dbReference type="HOGENOM" id="CLU_1494979_0_0_6"/>
<dbReference type="SMR" id="Q9HZ84"/>
<dbReference type="Proteomes" id="UP000002438">
    <property type="component" value="Chromosome"/>
</dbReference>
<dbReference type="DNASU" id="882682"/>
<dbReference type="InParanoid" id="Q9HZ84"/>
<evidence type="ECO:0000313" key="3">
    <source>
        <dbReference type="Proteomes" id="UP000002438"/>
    </source>
</evidence>
<dbReference type="OrthoDB" id="9774685at2"/>
<dbReference type="PseudoCAP" id="PA3143"/>
<name>Q9HZ84_PSEAE</name>
<evidence type="ECO:0008006" key="4">
    <source>
        <dbReference type="Google" id="ProtNLM"/>
    </source>
</evidence>
<protein>
    <recommendedName>
        <fullName evidence="4">Transposase</fullName>
    </recommendedName>
</protein>
<dbReference type="EMBL" id="AE004091">
    <property type="protein sequence ID" value="AAG06531.1"/>
    <property type="molecule type" value="Genomic_DNA"/>
</dbReference>
<dbReference type="AlphaFoldDB" id="Q9HZ84"/>
<accession>Q9HZ84</accession>
<reference evidence="2 3" key="1">
    <citation type="journal article" date="2000" name="Nature">
        <title>Complete genome sequence of Pseudomonas aeruginosa PAO1, an opportunistic pathogen.</title>
        <authorList>
            <person name="Stover C.K."/>
            <person name="Pham X.Q."/>
            <person name="Erwin A.L."/>
            <person name="Mizoguchi S.D."/>
            <person name="Warrener P."/>
            <person name="Hickey M.J."/>
            <person name="Brinkman F.S."/>
            <person name="Hufnagle W.O."/>
            <person name="Kowalik D.J."/>
            <person name="Lagrou M."/>
            <person name="Garber R.L."/>
            <person name="Goltry L."/>
            <person name="Tolentino E."/>
            <person name="Westbrock-Wadman S."/>
            <person name="Yuan Y."/>
            <person name="Brody L.L."/>
            <person name="Coulter S.N."/>
            <person name="Folger K.R."/>
            <person name="Kas A."/>
            <person name="Larbig K."/>
            <person name="Lim R."/>
            <person name="Smith K."/>
            <person name="Spencer D."/>
            <person name="Wong G.K."/>
            <person name="Wu Z."/>
            <person name="Paulsen I.T."/>
            <person name="Reizer J."/>
            <person name="Saier M.H."/>
            <person name="Hancock R.E."/>
            <person name="Lory S."/>
            <person name="Olson M.V."/>
        </authorList>
    </citation>
    <scope>NUCLEOTIDE SEQUENCE [LARGE SCALE GENOMIC DNA]</scope>
    <source>
        <strain evidence="3">ATCC 15692 / DSM 22644 / CIP 104116 / JCM 14847 / LMG 12228 / 1C / PRS 101 / PAO1</strain>
    </source>
</reference>
<evidence type="ECO:0000313" key="2">
    <source>
        <dbReference type="EMBL" id="AAG06531.1"/>
    </source>
</evidence>
<dbReference type="PANTHER" id="PTHR33609:SF1">
    <property type="entry name" value="TRANSPOSASE"/>
    <property type="match status" value="1"/>
</dbReference>
<dbReference type="PIR" id="F83252">
    <property type="entry name" value="F83252"/>
</dbReference>
<keyword evidence="3" id="KW-1185">Reference proteome</keyword>
<dbReference type="PANTHER" id="PTHR33609">
    <property type="entry name" value="LOW CALCIUM RESPONSE LOCUS PROTEIN S"/>
    <property type="match status" value="1"/>
</dbReference>
<dbReference type="InterPro" id="IPR052546">
    <property type="entry name" value="Transposase_8_domain"/>
</dbReference>
<gene>
    <name evidence="2" type="ordered locus">PA3143</name>
</gene>
<evidence type="ECO:0000256" key="1">
    <source>
        <dbReference type="SAM" id="MobiDB-lite"/>
    </source>
</evidence>
<dbReference type="KEGG" id="pae:PA3143"/>
<proteinExistence type="predicted"/>
<dbReference type="RefSeq" id="YP_008719764.1">
    <property type="nucleotide sequence ID" value="NC_002516.2"/>
</dbReference>
<feature type="region of interest" description="Disordered" evidence="1">
    <location>
        <begin position="133"/>
        <end position="152"/>
    </location>
</feature>
<dbReference type="STRING" id="208964.PA3143"/>
<dbReference type="GeneID" id="882682"/>
<sequence length="180" mass="19596">MTVPDAKRLKDLELENSRLKKLLAESLLDIGALKVVTRGKGEPGSGAGGQEMQAQTDISERRACQLFRLSRSVLCHQPRTSVQNTELQAQLVELARASALWLSPPAHSAAACWCADQLQADLPAILSRRLDGEAAEAPPQGRGGVRMPEPAERTELGLVDGFRLRRAQHWATDQMPDGGR</sequence>
<dbReference type="RefSeq" id="WP_010895648.1">
    <property type="nucleotide sequence ID" value="NC_002516.2"/>
</dbReference>
<dbReference type="PaxDb" id="208964-PA3143"/>
<dbReference type="BioCyc" id="PAER208964:G1FZ6-3204-MONOMER"/>